<dbReference type="GO" id="GO:0016887">
    <property type="term" value="F:ATP hydrolysis activity"/>
    <property type="evidence" value="ECO:0007669"/>
    <property type="project" value="InterPro"/>
</dbReference>
<evidence type="ECO:0000256" key="3">
    <source>
        <dbReference type="ARBA" id="ARBA00022475"/>
    </source>
</evidence>
<dbReference type="InterPro" id="IPR036640">
    <property type="entry name" value="ABC1_TM_sf"/>
</dbReference>
<dbReference type="OrthoDB" id="9806127at2"/>
<evidence type="ECO:0000256" key="4">
    <source>
        <dbReference type="ARBA" id="ARBA00022692"/>
    </source>
</evidence>
<dbReference type="SUPFAM" id="SSF90123">
    <property type="entry name" value="ABC transporter transmembrane region"/>
    <property type="match status" value="1"/>
</dbReference>
<evidence type="ECO:0000259" key="11">
    <source>
        <dbReference type="PROSITE" id="PS50929"/>
    </source>
</evidence>
<keyword evidence="2" id="KW-0813">Transport</keyword>
<evidence type="ECO:0000256" key="5">
    <source>
        <dbReference type="ARBA" id="ARBA00022741"/>
    </source>
</evidence>
<dbReference type="Gene3D" id="1.20.1560.10">
    <property type="entry name" value="ABC transporter type 1, transmembrane domain"/>
    <property type="match status" value="1"/>
</dbReference>
<dbReference type="Pfam" id="PF00664">
    <property type="entry name" value="ABC_membrane"/>
    <property type="match status" value="1"/>
</dbReference>
<sequence>MKTEQADAPTPGWRWLLRGQGQRLGLAVAMAVLAAAVELLPFFLLAHGVNLVVQDEPGLGASLMTLAGWMALALLGKYLLYSLAYYLSHVAAYRVLLNTRRALVRHLSWAPLPWLSRLSSGELKQRVIQDVERMEQFIAHHSVECVAALLSPAWVFIALCFIDWRLALCALLPVPLALLAQTWMMRGLGERLAQYAGAVDDLDGATLEFLHSAPLMKAFHQDARSFKRMREALAHYQQLIGRMIGMTVPGWSVFVVLLGANVVVLFPVGLWLYGAGQLTQAELVLVLILGTGMLRPLLRVARLNSQWQEIMGGVRRFAPLLVWPQPACASEQPLSAPLAVAFEGVSFSYAQQPVLQHIDLHLPAGKMTALVGPSGSGKSTLAWLLGGLLEADTGRVLLNGEPLANLSEAARAATVGVVSQDAFIFQGTLLDNLRIGHIDATVEQIYAALRVAQVEDFVRALPLGLDTPMDERGVRLSGGERQRIGLARALLAESPVLVLDEATAFADSRTERRFYQALRDTWPDKTLLVIAHRLTSICDAEQIVLLERGVIQERGTHAHLLARSNAYATQWQHQFDSEDWTIREGSMQHAPVD</sequence>
<dbReference type="InterPro" id="IPR003439">
    <property type="entry name" value="ABC_transporter-like_ATP-bd"/>
</dbReference>
<keyword evidence="7 9" id="KW-1133">Transmembrane helix</keyword>
<dbReference type="PROSITE" id="PS00211">
    <property type="entry name" value="ABC_TRANSPORTER_1"/>
    <property type="match status" value="1"/>
</dbReference>
<feature type="domain" description="ABC transmembrane type-1" evidence="11">
    <location>
        <begin position="26"/>
        <end position="309"/>
    </location>
</feature>
<protein>
    <submittedName>
        <fullName evidence="12">ATP-binding cassette domain-containing protein</fullName>
    </submittedName>
</protein>
<dbReference type="InterPro" id="IPR039421">
    <property type="entry name" value="Type_1_exporter"/>
</dbReference>
<dbReference type="PROSITE" id="PS50929">
    <property type="entry name" value="ABC_TM1F"/>
    <property type="match status" value="1"/>
</dbReference>
<dbReference type="EMBL" id="WLYI01000003">
    <property type="protein sequence ID" value="MTD18107.1"/>
    <property type="molecule type" value="Genomic_DNA"/>
</dbReference>
<organism evidence="12 13">
    <name type="scientific">Pseudomonas karstica</name>
    <dbReference type="NCBI Taxonomy" id="1055468"/>
    <lineage>
        <taxon>Bacteria</taxon>
        <taxon>Pseudomonadati</taxon>
        <taxon>Pseudomonadota</taxon>
        <taxon>Gammaproteobacteria</taxon>
        <taxon>Pseudomonadales</taxon>
        <taxon>Pseudomonadaceae</taxon>
        <taxon>Pseudomonas</taxon>
    </lineage>
</organism>
<evidence type="ECO:0000313" key="12">
    <source>
        <dbReference type="EMBL" id="MTD18107.1"/>
    </source>
</evidence>
<proteinExistence type="predicted"/>
<dbReference type="SUPFAM" id="SSF52540">
    <property type="entry name" value="P-loop containing nucleoside triphosphate hydrolases"/>
    <property type="match status" value="1"/>
</dbReference>
<dbReference type="GO" id="GO:0015421">
    <property type="term" value="F:ABC-type oligopeptide transporter activity"/>
    <property type="evidence" value="ECO:0007669"/>
    <property type="project" value="TreeGrafter"/>
</dbReference>
<dbReference type="GO" id="GO:0005886">
    <property type="term" value="C:plasma membrane"/>
    <property type="evidence" value="ECO:0007669"/>
    <property type="project" value="UniProtKB-SubCell"/>
</dbReference>
<feature type="domain" description="ABC transporter" evidence="10">
    <location>
        <begin position="340"/>
        <end position="573"/>
    </location>
</feature>
<feature type="transmembrane region" description="Helical" evidence="9">
    <location>
        <begin position="251"/>
        <end position="273"/>
    </location>
</feature>
<evidence type="ECO:0000259" key="10">
    <source>
        <dbReference type="PROSITE" id="PS50893"/>
    </source>
</evidence>
<keyword evidence="6 12" id="KW-0067">ATP-binding</keyword>
<dbReference type="InterPro" id="IPR003593">
    <property type="entry name" value="AAA+_ATPase"/>
</dbReference>
<evidence type="ECO:0000256" key="1">
    <source>
        <dbReference type="ARBA" id="ARBA00004651"/>
    </source>
</evidence>
<reference evidence="12 13" key="1">
    <citation type="submission" date="2019-11" db="EMBL/GenBank/DDBJ databases">
        <title>Pseudmonas karstica sp. nov. and Pseudomonas spelaei sp. nov. from caves.</title>
        <authorList>
            <person name="Zeman M."/>
        </authorList>
    </citation>
    <scope>NUCLEOTIDE SEQUENCE [LARGE SCALE GENOMIC DNA]</scope>
    <source>
        <strain evidence="12 13">CCM 7891</strain>
    </source>
</reference>
<evidence type="ECO:0000256" key="6">
    <source>
        <dbReference type="ARBA" id="ARBA00022840"/>
    </source>
</evidence>
<dbReference type="PROSITE" id="PS50893">
    <property type="entry name" value="ABC_TRANSPORTER_2"/>
    <property type="match status" value="1"/>
</dbReference>
<feature type="transmembrane region" description="Helical" evidence="9">
    <location>
        <begin position="66"/>
        <end position="87"/>
    </location>
</feature>
<dbReference type="Gene3D" id="3.40.50.300">
    <property type="entry name" value="P-loop containing nucleotide triphosphate hydrolases"/>
    <property type="match status" value="1"/>
</dbReference>
<comment type="subcellular location">
    <subcellularLocation>
        <location evidence="1">Cell membrane</location>
        <topology evidence="1">Multi-pass membrane protein</topology>
    </subcellularLocation>
</comment>
<gene>
    <name evidence="12" type="ORF">GIR22_02980</name>
</gene>
<evidence type="ECO:0000256" key="7">
    <source>
        <dbReference type="ARBA" id="ARBA00022989"/>
    </source>
</evidence>
<dbReference type="InterPro" id="IPR027417">
    <property type="entry name" value="P-loop_NTPase"/>
</dbReference>
<name>A0A7X2RNC3_9PSED</name>
<dbReference type="InterPro" id="IPR011527">
    <property type="entry name" value="ABC1_TM_dom"/>
</dbReference>
<keyword evidence="13" id="KW-1185">Reference proteome</keyword>
<keyword evidence="4 9" id="KW-0812">Transmembrane</keyword>
<keyword evidence="3" id="KW-1003">Cell membrane</keyword>
<comment type="caution">
    <text evidence="12">The sequence shown here is derived from an EMBL/GenBank/DDBJ whole genome shotgun (WGS) entry which is preliminary data.</text>
</comment>
<keyword evidence="8 9" id="KW-0472">Membrane</keyword>
<evidence type="ECO:0000256" key="2">
    <source>
        <dbReference type="ARBA" id="ARBA00022448"/>
    </source>
</evidence>
<accession>A0A7X2RNC3</accession>
<dbReference type="Proteomes" id="UP000431485">
    <property type="component" value="Unassembled WGS sequence"/>
</dbReference>
<evidence type="ECO:0000256" key="9">
    <source>
        <dbReference type="SAM" id="Phobius"/>
    </source>
</evidence>
<dbReference type="Pfam" id="PF00005">
    <property type="entry name" value="ABC_tran"/>
    <property type="match status" value="1"/>
</dbReference>
<dbReference type="RefSeq" id="WP_154741867.1">
    <property type="nucleotide sequence ID" value="NZ_JBHSTG010000046.1"/>
</dbReference>
<dbReference type="GO" id="GO:0005524">
    <property type="term" value="F:ATP binding"/>
    <property type="evidence" value="ECO:0007669"/>
    <property type="project" value="UniProtKB-KW"/>
</dbReference>
<evidence type="ECO:0000313" key="13">
    <source>
        <dbReference type="Proteomes" id="UP000431485"/>
    </source>
</evidence>
<dbReference type="SMART" id="SM00382">
    <property type="entry name" value="AAA"/>
    <property type="match status" value="1"/>
</dbReference>
<dbReference type="AlphaFoldDB" id="A0A7X2RNC3"/>
<feature type="transmembrane region" description="Helical" evidence="9">
    <location>
        <begin position="24"/>
        <end position="46"/>
    </location>
</feature>
<dbReference type="FunFam" id="3.40.50.300:FF:000221">
    <property type="entry name" value="Multidrug ABC transporter ATP-binding protein"/>
    <property type="match status" value="1"/>
</dbReference>
<evidence type="ECO:0000256" key="8">
    <source>
        <dbReference type="ARBA" id="ARBA00023136"/>
    </source>
</evidence>
<dbReference type="PANTHER" id="PTHR43394:SF1">
    <property type="entry name" value="ATP-BINDING CASSETTE SUB-FAMILY B MEMBER 10, MITOCHONDRIAL"/>
    <property type="match status" value="1"/>
</dbReference>
<dbReference type="InterPro" id="IPR017871">
    <property type="entry name" value="ABC_transporter-like_CS"/>
</dbReference>
<dbReference type="PANTHER" id="PTHR43394">
    <property type="entry name" value="ATP-DEPENDENT PERMEASE MDL1, MITOCHONDRIAL"/>
    <property type="match status" value="1"/>
</dbReference>
<keyword evidence="5" id="KW-0547">Nucleotide-binding</keyword>